<evidence type="ECO:0000256" key="2">
    <source>
        <dbReference type="ARBA" id="ARBA00008770"/>
    </source>
</evidence>
<dbReference type="SUPFAM" id="SSF56784">
    <property type="entry name" value="HAD-like"/>
    <property type="match status" value="1"/>
</dbReference>
<comment type="catalytic activity">
    <reaction evidence="4">
        <text>alpha,alpha-trehalose 6-phosphate + H2O = alpha,alpha-trehalose + phosphate</text>
        <dbReference type="Rhea" id="RHEA:23420"/>
        <dbReference type="ChEBI" id="CHEBI:15377"/>
        <dbReference type="ChEBI" id="CHEBI:16551"/>
        <dbReference type="ChEBI" id="CHEBI:43474"/>
        <dbReference type="ChEBI" id="CHEBI:58429"/>
        <dbReference type="EC" id="3.1.3.12"/>
    </reaction>
</comment>
<dbReference type="GO" id="GO:0004805">
    <property type="term" value="F:trehalose-phosphatase activity"/>
    <property type="evidence" value="ECO:0007669"/>
    <property type="project" value="UniProtKB-EC"/>
</dbReference>
<protein>
    <recommendedName>
        <fullName evidence="4">Trehalose 6-phosphate phosphatase</fullName>
        <ecNumber evidence="4">3.1.3.12</ecNumber>
    </recommendedName>
</protein>
<dbReference type="NCBIfam" id="TIGR01484">
    <property type="entry name" value="HAD-SF-IIB"/>
    <property type="match status" value="1"/>
</dbReference>
<keyword evidence="4" id="KW-0460">Magnesium</keyword>
<dbReference type="Gene3D" id="3.40.50.1000">
    <property type="entry name" value="HAD superfamily/HAD-like"/>
    <property type="match status" value="1"/>
</dbReference>
<dbReference type="GO" id="GO:0046872">
    <property type="term" value="F:metal ion binding"/>
    <property type="evidence" value="ECO:0007669"/>
    <property type="project" value="UniProtKB-KW"/>
</dbReference>
<accession>A0A917DBQ6</accession>
<dbReference type="AlphaFoldDB" id="A0A917DBQ6"/>
<evidence type="ECO:0000313" key="6">
    <source>
        <dbReference type="Proteomes" id="UP000613160"/>
    </source>
</evidence>
<gene>
    <name evidence="5" type="primary">otsB</name>
    <name evidence="5" type="ORF">GCM10011335_31940</name>
</gene>
<evidence type="ECO:0000313" key="5">
    <source>
        <dbReference type="EMBL" id="GGD26478.1"/>
    </source>
</evidence>
<evidence type="ECO:0000256" key="4">
    <source>
        <dbReference type="RuleBase" id="RU361117"/>
    </source>
</evidence>
<comment type="function">
    <text evidence="4">Removes the phosphate from trehalose 6-phosphate to produce free trehalose.</text>
</comment>
<dbReference type="GO" id="GO:0005992">
    <property type="term" value="P:trehalose biosynthetic process"/>
    <property type="evidence" value="ECO:0007669"/>
    <property type="project" value="InterPro"/>
</dbReference>
<dbReference type="CDD" id="cd01627">
    <property type="entry name" value="HAD_TPP"/>
    <property type="match status" value="1"/>
</dbReference>
<organism evidence="5 6">
    <name type="scientific">Aureimonas glaciei</name>
    <dbReference type="NCBI Taxonomy" id="1776957"/>
    <lineage>
        <taxon>Bacteria</taxon>
        <taxon>Pseudomonadati</taxon>
        <taxon>Pseudomonadota</taxon>
        <taxon>Alphaproteobacteria</taxon>
        <taxon>Hyphomicrobiales</taxon>
        <taxon>Aurantimonadaceae</taxon>
        <taxon>Aureimonas</taxon>
    </lineage>
</organism>
<dbReference type="InterPro" id="IPR036412">
    <property type="entry name" value="HAD-like_sf"/>
</dbReference>
<keyword evidence="3 4" id="KW-0378">Hydrolase</keyword>
<comment type="caution">
    <text evidence="5">The sequence shown here is derived from an EMBL/GenBank/DDBJ whole genome shotgun (WGS) entry which is preliminary data.</text>
</comment>
<dbReference type="NCBIfam" id="TIGR00685">
    <property type="entry name" value="T6PP"/>
    <property type="match status" value="1"/>
</dbReference>
<dbReference type="PANTHER" id="PTHR43768:SF3">
    <property type="entry name" value="TREHALOSE 6-PHOSPHATE PHOSPHATASE"/>
    <property type="match status" value="1"/>
</dbReference>
<dbReference type="Proteomes" id="UP000613160">
    <property type="component" value="Unassembled WGS sequence"/>
</dbReference>
<keyword evidence="6" id="KW-1185">Reference proteome</keyword>
<reference evidence="5" key="2">
    <citation type="submission" date="2020-09" db="EMBL/GenBank/DDBJ databases">
        <authorList>
            <person name="Sun Q."/>
            <person name="Zhou Y."/>
        </authorList>
    </citation>
    <scope>NUCLEOTIDE SEQUENCE</scope>
    <source>
        <strain evidence="5">CGMCC 1.15493</strain>
    </source>
</reference>
<dbReference type="InterPro" id="IPR044651">
    <property type="entry name" value="OTSB-like"/>
</dbReference>
<dbReference type="PANTHER" id="PTHR43768">
    <property type="entry name" value="TREHALOSE 6-PHOSPHATE PHOSPHATASE"/>
    <property type="match status" value="1"/>
</dbReference>
<comment type="pathway">
    <text evidence="1 4">Glycan biosynthesis; trehalose biosynthesis.</text>
</comment>
<proteinExistence type="inferred from homology"/>
<dbReference type="EC" id="3.1.3.12" evidence="4"/>
<keyword evidence="4" id="KW-0479">Metal-binding</keyword>
<dbReference type="Gene3D" id="3.30.70.1020">
    <property type="entry name" value="Trehalose-6-phosphate phosphatase related protein, domain 2"/>
    <property type="match status" value="1"/>
</dbReference>
<dbReference type="InterPro" id="IPR003337">
    <property type="entry name" value="Trehalose_PPase"/>
</dbReference>
<comment type="similarity">
    <text evidence="2 4">Belongs to the trehalose phosphatase family.</text>
</comment>
<dbReference type="InterPro" id="IPR023214">
    <property type="entry name" value="HAD_sf"/>
</dbReference>
<dbReference type="Pfam" id="PF02358">
    <property type="entry name" value="Trehalose_PPase"/>
    <property type="match status" value="1"/>
</dbReference>
<name>A0A917DBQ6_9HYPH</name>
<dbReference type="EMBL" id="BMJJ01000008">
    <property type="protein sequence ID" value="GGD26478.1"/>
    <property type="molecule type" value="Genomic_DNA"/>
</dbReference>
<comment type="cofactor">
    <cofactor evidence="4">
        <name>Mg(2+)</name>
        <dbReference type="ChEBI" id="CHEBI:18420"/>
    </cofactor>
</comment>
<evidence type="ECO:0000256" key="3">
    <source>
        <dbReference type="ARBA" id="ARBA00022801"/>
    </source>
</evidence>
<evidence type="ECO:0000256" key="1">
    <source>
        <dbReference type="ARBA" id="ARBA00005199"/>
    </source>
</evidence>
<reference evidence="5" key="1">
    <citation type="journal article" date="2014" name="Int. J. Syst. Evol. Microbiol.">
        <title>Complete genome sequence of Corynebacterium casei LMG S-19264T (=DSM 44701T), isolated from a smear-ripened cheese.</title>
        <authorList>
            <consortium name="US DOE Joint Genome Institute (JGI-PGF)"/>
            <person name="Walter F."/>
            <person name="Albersmeier A."/>
            <person name="Kalinowski J."/>
            <person name="Ruckert C."/>
        </authorList>
    </citation>
    <scope>NUCLEOTIDE SEQUENCE</scope>
    <source>
        <strain evidence="5">CGMCC 1.15493</strain>
    </source>
</reference>
<dbReference type="InterPro" id="IPR006379">
    <property type="entry name" value="HAD-SF_hydro_IIB"/>
</dbReference>
<sequence length="255" mass="27065">MAESGDRAIYSRTMTMPPALRADAHAVFLDFDGTLVEFDDDPRQVAIAPAALERLAALQRSHSGALAIVSGRRIVDLDLFLAPLTFAAAGVHGLERRVVAGGETLMLAGPEALDTVRAALAAPLAAMPGLSLEDKGTALVIHYRTAPKLSAPALEMMQSAIADRSDLVLMQGEGIVEVHPAGMDKGRAVADLMQEKVFAGRIPVYVGDDVTDEFALAYVREAGGVSVKIGKAQSAAEFRLEDVTALHRWLGVRAR</sequence>